<evidence type="ECO:0000256" key="1">
    <source>
        <dbReference type="SAM" id="Phobius"/>
    </source>
</evidence>
<dbReference type="RefSeq" id="WP_091352718.1">
    <property type="nucleotide sequence ID" value="NZ_AP025284.1"/>
</dbReference>
<keyword evidence="1" id="KW-1133">Transmembrane helix</keyword>
<feature type="transmembrane region" description="Helical" evidence="1">
    <location>
        <begin position="6"/>
        <end position="30"/>
    </location>
</feature>
<dbReference type="EMBL" id="FOGB01000001">
    <property type="protein sequence ID" value="SEQ05177.1"/>
    <property type="molecule type" value="Genomic_DNA"/>
</dbReference>
<feature type="transmembrane region" description="Helical" evidence="1">
    <location>
        <begin position="42"/>
        <end position="61"/>
    </location>
</feature>
<dbReference type="AlphaFoldDB" id="A0A1H9CVP7"/>
<dbReference type="Proteomes" id="UP000198749">
    <property type="component" value="Unassembled WGS sequence"/>
</dbReference>
<dbReference type="Pfam" id="PF05437">
    <property type="entry name" value="AzlD"/>
    <property type="match status" value="1"/>
</dbReference>
<sequence length="110" mass="12188">MSENLQLWLLFFAVGLGTFLIRLSFIQLHGSAEALIARSKHILMLLPPAILAALCIPAIIFTRPLTAYQVDSFQLLAALVAILIAKFSRSVFWPVMGGMLCLWVLRFISG</sequence>
<evidence type="ECO:0000313" key="2">
    <source>
        <dbReference type="EMBL" id="SEQ05177.1"/>
    </source>
</evidence>
<dbReference type="STRING" id="355243.SAMN03080615_00187"/>
<dbReference type="OrthoDB" id="6119856at2"/>
<name>A0A1H9CVP7_9GAMM</name>
<accession>A0A1H9CVP7</accession>
<keyword evidence="3" id="KW-1185">Reference proteome</keyword>
<proteinExistence type="predicted"/>
<keyword evidence="1" id="KW-0812">Transmembrane</keyword>
<keyword evidence="1" id="KW-0472">Membrane</keyword>
<gene>
    <name evidence="2" type="ORF">SAMN03080615_00187</name>
</gene>
<organism evidence="2 3">
    <name type="scientific">Amphritea atlantica</name>
    <dbReference type="NCBI Taxonomy" id="355243"/>
    <lineage>
        <taxon>Bacteria</taxon>
        <taxon>Pseudomonadati</taxon>
        <taxon>Pseudomonadota</taxon>
        <taxon>Gammaproteobacteria</taxon>
        <taxon>Oceanospirillales</taxon>
        <taxon>Oceanospirillaceae</taxon>
        <taxon>Amphritea</taxon>
    </lineage>
</organism>
<reference evidence="3" key="1">
    <citation type="submission" date="2016-10" db="EMBL/GenBank/DDBJ databases">
        <authorList>
            <person name="Varghese N."/>
            <person name="Submissions S."/>
        </authorList>
    </citation>
    <scope>NUCLEOTIDE SEQUENCE [LARGE SCALE GENOMIC DNA]</scope>
    <source>
        <strain evidence="3">DSM 18887</strain>
    </source>
</reference>
<dbReference type="InterPro" id="IPR008407">
    <property type="entry name" value="Brnchd-chn_aa_trnsp_AzlD"/>
</dbReference>
<evidence type="ECO:0000313" key="3">
    <source>
        <dbReference type="Proteomes" id="UP000198749"/>
    </source>
</evidence>
<protein>
    <submittedName>
        <fullName evidence="2">Branched-chain amino acid transport protein</fullName>
    </submittedName>
</protein>